<dbReference type="EMBL" id="KV417769">
    <property type="protein sequence ID" value="KZP06897.1"/>
    <property type="molecule type" value="Genomic_DNA"/>
</dbReference>
<gene>
    <name evidence="1" type="ORF">FIBSPDRAFT_902458</name>
</gene>
<evidence type="ECO:0000313" key="2">
    <source>
        <dbReference type="Proteomes" id="UP000076532"/>
    </source>
</evidence>
<reference evidence="1 2" key="1">
    <citation type="journal article" date="2016" name="Mol. Biol. Evol.">
        <title>Comparative Genomics of Early-Diverging Mushroom-Forming Fungi Provides Insights into the Origins of Lignocellulose Decay Capabilities.</title>
        <authorList>
            <person name="Nagy L.G."/>
            <person name="Riley R."/>
            <person name="Tritt A."/>
            <person name="Adam C."/>
            <person name="Daum C."/>
            <person name="Floudas D."/>
            <person name="Sun H."/>
            <person name="Yadav J.S."/>
            <person name="Pangilinan J."/>
            <person name="Larsson K.H."/>
            <person name="Matsuura K."/>
            <person name="Barry K."/>
            <person name="Labutti K."/>
            <person name="Kuo R."/>
            <person name="Ohm R.A."/>
            <person name="Bhattacharya S.S."/>
            <person name="Shirouzu T."/>
            <person name="Yoshinaga Y."/>
            <person name="Martin F.M."/>
            <person name="Grigoriev I.V."/>
            <person name="Hibbett D.S."/>
        </authorList>
    </citation>
    <scope>NUCLEOTIDE SEQUENCE [LARGE SCALE GENOMIC DNA]</scope>
    <source>
        <strain evidence="1 2">CBS 109695</strain>
    </source>
</reference>
<protein>
    <submittedName>
        <fullName evidence="1">Uncharacterized protein</fullName>
    </submittedName>
</protein>
<name>A0A167X777_9AGAM</name>
<dbReference type="AlphaFoldDB" id="A0A167X777"/>
<sequence>MCASSQSSKTTMNNCRATKDQIRRFLNQAPIFSACQRQQHQQQQPQHHRGCGRLAEGMLHGVAQGLAPAVAVLGLLPITSVVPGHKPGPAISTQDLQYHPTTAIAARSDHHTDMHTPLCIIAPAPSPVSSPQLNPPSVESPARTCSQNVWGHGINISLIARPPNHCKCVYTHPLLTWCTLPPTNLQTASTISRLLYHLVHTIMQLPVTDFRCRFTPPAWFGVLYVVGAPLPALTLRHSLRCGSIRPTPPIHHTGIHSDLSMPSMSIPSP</sequence>
<dbReference type="Proteomes" id="UP000076532">
    <property type="component" value="Unassembled WGS sequence"/>
</dbReference>
<organism evidence="1 2">
    <name type="scientific">Athelia psychrophila</name>
    <dbReference type="NCBI Taxonomy" id="1759441"/>
    <lineage>
        <taxon>Eukaryota</taxon>
        <taxon>Fungi</taxon>
        <taxon>Dikarya</taxon>
        <taxon>Basidiomycota</taxon>
        <taxon>Agaricomycotina</taxon>
        <taxon>Agaricomycetes</taxon>
        <taxon>Agaricomycetidae</taxon>
        <taxon>Atheliales</taxon>
        <taxon>Atheliaceae</taxon>
        <taxon>Athelia</taxon>
    </lineage>
</organism>
<proteinExistence type="predicted"/>
<evidence type="ECO:0000313" key="1">
    <source>
        <dbReference type="EMBL" id="KZP06897.1"/>
    </source>
</evidence>
<keyword evidence="2" id="KW-1185">Reference proteome</keyword>
<accession>A0A167X777</accession>